<proteinExistence type="predicted"/>
<organism evidence="2">
    <name type="scientific">uncultured Caudovirales phage</name>
    <dbReference type="NCBI Taxonomy" id="2100421"/>
    <lineage>
        <taxon>Viruses</taxon>
        <taxon>Duplodnaviria</taxon>
        <taxon>Heunggongvirae</taxon>
        <taxon>Uroviricota</taxon>
        <taxon>Caudoviricetes</taxon>
        <taxon>Peduoviridae</taxon>
        <taxon>Maltschvirus</taxon>
        <taxon>Maltschvirus maltsch</taxon>
    </lineage>
</organism>
<keyword evidence="1" id="KW-0472">Membrane</keyword>
<evidence type="ECO:0000256" key="1">
    <source>
        <dbReference type="SAM" id="Phobius"/>
    </source>
</evidence>
<protein>
    <submittedName>
        <fullName evidence="2">Uncharacterized protein</fullName>
    </submittedName>
</protein>
<name>A0A6J5L8V6_9CAUD</name>
<keyword evidence="1" id="KW-1133">Transmembrane helix</keyword>
<accession>A0A6J5L8V6</accession>
<evidence type="ECO:0000313" key="2">
    <source>
        <dbReference type="EMBL" id="CAB4129467.1"/>
    </source>
</evidence>
<feature type="transmembrane region" description="Helical" evidence="1">
    <location>
        <begin position="6"/>
        <end position="26"/>
    </location>
</feature>
<sequence length="77" mass="8819">MDSQSVINAIGGLLAVIIGWLGRELWDAVQKLKADMKDLEVNLPTNYVRKDDMEARFDRIEALLDKLFDRIDNKADK</sequence>
<gene>
    <name evidence="2" type="ORF">UFOVP118_67</name>
</gene>
<keyword evidence="1" id="KW-0812">Transmembrane</keyword>
<dbReference type="EMBL" id="LR796234">
    <property type="protein sequence ID" value="CAB4129467.1"/>
    <property type="molecule type" value="Genomic_DNA"/>
</dbReference>
<reference evidence="2" key="1">
    <citation type="submission" date="2020-04" db="EMBL/GenBank/DDBJ databases">
        <authorList>
            <person name="Chiriac C."/>
            <person name="Salcher M."/>
            <person name="Ghai R."/>
            <person name="Kavagutti S V."/>
        </authorList>
    </citation>
    <scope>NUCLEOTIDE SEQUENCE</scope>
</reference>